<name>A0ABN2J5Q3_9ACTN</name>
<keyword evidence="2" id="KW-1185">Reference proteome</keyword>
<sequence>MAVRNPQMVAFARHYGVAVLTCEPADPASKGGSESTVKVAKADLVPKDTNLRSEYSSFAELEQACEQQLGQVPRRRVACW</sequence>
<comment type="caution">
    <text evidence="1">The sequence shown here is derived from an EMBL/GenBank/DDBJ whole genome shotgun (WGS) entry which is preliminary data.</text>
</comment>
<accession>A0ABN2J5Q3</accession>
<reference evidence="1 2" key="1">
    <citation type="journal article" date="2019" name="Int. J. Syst. Evol. Microbiol.">
        <title>The Global Catalogue of Microorganisms (GCM) 10K type strain sequencing project: providing services to taxonomists for standard genome sequencing and annotation.</title>
        <authorList>
            <consortium name="The Broad Institute Genomics Platform"/>
            <consortium name="The Broad Institute Genome Sequencing Center for Infectious Disease"/>
            <person name="Wu L."/>
            <person name="Ma J."/>
        </authorList>
    </citation>
    <scope>NUCLEOTIDE SEQUENCE [LARGE SCALE GENOMIC DNA]</scope>
    <source>
        <strain evidence="1 2">JCM 16002</strain>
    </source>
</reference>
<proteinExistence type="predicted"/>
<dbReference type="EMBL" id="BAAAQG010000020">
    <property type="protein sequence ID" value="GAA1718548.1"/>
    <property type="molecule type" value="Genomic_DNA"/>
</dbReference>
<protein>
    <submittedName>
        <fullName evidence="1">Uncharacterized protein</fullName>
    </submittedName>
</protein>
<organism evidence="1 2">
    <name type="scientific">Dietzia cercidiphylli</name>
    <dbReference type="NCBI Taxonomy" id="498199"/>
    <lineage>
        <taxon>Bacteria</taxon>
        <taxon>Bacillati</taxon>
        <taxon>Actinomycetota</taxon>
        <taxon>Actinomycetes</taxon>
        <taxon>Mycobacteriales</taxon>
        <taxon>Dietziaceae</taxon>
        <taxon>Dietzia</taxon>
    </lineage>
</organism>
<dbReference type="Proteomes" id="UP001500383">
    <property type="component" value="Unassembled WGS sequence"/>
</dbReference>
<evidence type="ECO:0000313" key="2">
    <source>
        <dbReference type="Proteomes" id="UP001500383"/>
    </source>
</evidence>
<evidence type="ECO:0000313" key="1">
    <source>
        <dbReference type="EMBL" id="GAA1718548.1"/>
    </source>
</evidence>
<gene>
    <name evidence="1" type="ORF">GCM10009831_30670</name>
</gene>